<reference evidence="1 2" key="1">
    <citation type="submission" date="2019-10" db="EMBL/GenBank/DDBJ databases">
        <title>Taxonomy of Antarctic Massilia spp.: description of Massilia rubra sp. nov., Massilia aquatica sp. nov., Massilia mucilaginosa sp. nov., Massilia frigida sp. nov. isolated from streams, lakes and regoliths.</title>
        <authorList>
            <person name="Holochova P."/>
            <person name="Sedlacek I."/>
            <person name="Kralova S."/>
            <person name="Maslanova I."/>
            <person name="Busse H.-J."/>
            <person name="Stankova E."/>
            <person name="Vrbovska V."/>
            <person name="Kovarovic V."/>
            <person name="Bartak M."/>
            <person name="Svec P."/>
            <person name="Pantucek R."/>
        </authorList>
    </citation>
    <scope>NUCLEOTIDE SEQUENCE [LARGE SCALE GENOMIC DNA]</scope>
    <source>
        <strain evidence="1 2">CCM 8733</strain>
    </source>
</reference>
<evidence type="ECO:0000313" key="2">
    <source>
        <dbReference type="Proteomes" id="UP000609726"/>
    </source>
</evidence>
<feature type="non-terminal residue" evidence="1">
    <location>
        <position position="88"/>
    </location>
</feature>
<accession>A0ABX0P4U7</accession>
<sequence>MLPVFSETHAIFLRRRSTLFIPAGTGHLPETFLQAFDLNLAVLGYVASLRLRTRLRTLTAQALTGVQTWLWAILSTQVGADRQHTPLF</sequence>
<name>A0ABX0P4U7_9BURK</name>
<dbReference type="RefSeq" id="WP_166882752.1">
    <property type="nucleotide sequence ID" value="NZ_WHJH01000326.1"/>
</dbReference>
<proteinExistence type="predicted"/>
<comment type="caution">
    <text evidence="1">The sequence shown here is derived from an EMBL/GenBank/DDBJ whole genome shotgun (WGS) entry which is preliminary data.</text>
</comment>
<evidence type="ECO:0000313" key="1">
    <source>
        <dbReference type="EMBL" id="NHZ94097.1"/>
    </source>
</evidence>
<dbReference type="Proteomes" id="UP000609726">
    <property type="component" value="Unassembled WGS sequence"/>
</dbReference>
<keyword evidence="2" id="KW-1185">Reference proteome</keyword>
<organism evidence="1 2">
    <name type="scientific">Massilia mucilaginosa</name>
    <dbReference type="NCBI Taxonomy" id="2609282"/>
    <lineage>
        <taxon>Bacteria</taxon>
        <taxon>Pseudomonadati</taxon>
        <taxon>Pseudomonadota</taxon>
        <taxon>Betaproteobacteria</taxon>
        <taxon>Burkholderiales</taxon>
        <taxon>Oxalobacteraceae</taxon>
        <taxon>Telluria group</taxon>
        <taxon>Massilia</taxon>
    </lineage>
</organism>
<gene>
    <name evidence="1" type="ORF">F2P45_34720</name>
</gene>
<dbReference type="EMBL" id="WHJH01000326">
    <property type="protein sequence ID" value="NHZ94097.1"/>
    <property type="molecule type" value="Genomic_DNA"/>
</dbReference>
<protein>
    <submittedName>
        <fullName evidence="1">Uncharacterized protein</fullName>
    </submittedName>
</protein>